<gene>
    <name evidence="2" type="ORF">NE863_28400</name>
</gene>
<dbReference type="RefSeq" id="WP_110819836.1">
    <property type="nucleotide sequence ID" value="NZ_CAXURO020000003.1"/>
</dbReference>
<evidence type="ECO:0000313" key="3">
    <source>
        <dbReference type="Proteomes" id="UP001055460"/>
    </source>
</evidence>
<geneLocation type="plasmid" evidence="2 3">
    <name>pB</name>
</geneLocation>
<keyword evidence="2" id="KW-0614">Plasmid</keyword>
<dbReference type="OrthoDB" id="7366417at2"/>
<dbReference type="Proteomes" id="UP001055460">
    <property type="component" value="Plasmid pB"/>
</dbReference>
<proteinExistence type="predicted"/>
<organism evidence="2 3">
    <name type="scientific">Ensifer adhaerens</name>
    <name type="common">Sinorhizobium morelense</name>
    <dbReference type="NCBI Taxonomy" id="106592"/>
    <lineage>
        <taxon>Bacteria</taxon>
        <taxon>Pseudomonadati</taxon>
        <taxon>Pseudomonadota</taxon>
        <taxon>Alphaproteobacteria</taxon>
        <taxon>Hyphomicrobiales</taxon>
        <taxon>Rhizobiaceae</taxon>
        <taxon>Sinorhizobium/Ensifer group</taxon>
        <taxon>Ensifer</taxon>
    </lineage>
</organism>
<evidence type="ECO:0000313" key="2">
    <source>
        <dbReference type="EMBL" id="USJ27810.1"/>
    </source>
</evidence>
<feature type="region of interest" description="Disordered" evidence="1">
    <location>
        <begin position="1"/>
        <end position="23"/>
    </location>
</feature>
<dbReference type="AlphaFoldDB" id="A0A9Q8YEK1"/>
<name>A0A9Q8YEK1_ENSAD</name>
<evidence type="ECO:0000256" key="1">
    <source>
        <dbReference type="SAM" id="MobiDB-lite"/>
    </source>
</evidence>
<reference evidence="2" key="1">
    <citation type="submission" date="2022-06" db="EMBL/GenBank/DDBJ databases">
        <title>Physiological and biochemical characterization and genomic elucidation of a strain of the genus Ensifer adhaerens M8 that combines arsenic oxidation and chromium reduction.</title>
        <authorList>
            <person name="Li X."/>
            <person name="Yu c."/>
        </authorList>
    </citation>
    <scope>NUCLEOTIDE SEQUENCE</scope>
    <source>
        <strain evidence="2">M8</strain>
        <plasmid evidence="2">pB</plasmid>
    </source>
</reference>
<dbReference type="EMBL" id="CP098809">
    <property type="protein sequence ID" value="USJ27810.1"/>
    <property type="molecule type" value="Genomic_DNA"/>
</dbReference>
<protein>
    <submittedName>
        <fullName evidence="2">Uncharacterized protein</fullName>
    </submittedName>
</protein>
<sequence length="72" mass="7777">MKAAEHSGLLGEKSRKSGGRISTALIEQANKHTGIESDMTEFALAAVALDDDFGSAFRKIRRTVNPDLKLGF</sequence>
<accession>A0A9Q8YEK1</accession>